<dbReference type="Gramene" id="TuG1812S0002645000.01.T01">
    <property type="protein sequence ID" value="TuG1812S0002645000.01.T01.s_cds7798"/>
    <property type="gene ID" value="TuG1812S0002645000.01"/>
</dbReference>
<reference evidence="2" key="1">
    <citation type="journal article" date="2013" name="Nature">
        <title>Draft genome of the wheat A-genome progenitor Triticum urartu.</title>
        <authorList>
            <person name="Ling H.Q."/>
            <person name="Zhao S."/>
            <person name="Liu D."/>
            <person name="Wang J."/>
            <person name="Sun H."/>
            <person name="Zhang C."/>
            <person name="Fan H."/>
            <person name="Li D."/>
            <person name="Dong L."/>
            <person name="Tao Y."/>
            <person name="Gao C."/>
            <person name="Wu H."/>
            <person name="Li Y."/>
            <person name="Cui Y."/>
            <person name="Guo X."/>
            <person name="Zheng S."/>
            <person name="Wang B."/>
            <person name="Yu K."/>
            <person name="Liang Q."/>
            <person name="Yang W."/>
            <person name="Lou X."/>
            <person name="Chen J."/>
            <person name="Feng M."/>
            <person name="Jian J."/>
            <person name="Zhang X."/>
            <person name="Luo G."/>
            <person name="Jiang Y."/>
            <person name="Liu J."/>
            <person name="Wang Z."/>
            <person name="Sha Y."/>
            <person name="Zhang B."/>
            <person name="Wu H."/>
            <person name="Tang D."/>
            <person name="Shen Q."/>
            <person name="Xue P."/>
            <person name="Zou S."/>
            <person name="Wang X."/>
            <person name="Liu X."/>
            <person name="Wang F."/>
            <person name="Yang Y."/>
            <person name="An X."/>
            <person name="Dong Z."/>
            <person name="Zhang K."/>
            <person name="Zhang X."/>
            <person name="Luo M.C."/>
            <person name="Dvorak J."/>
            <person name="Tong Y."/>
            <person name="Wang J."/>
            <person name="Yang H."/>
            <person name="Li Z."/>
            <person name="Wang D."/>
            <person name="Zhang A."/>
            <person name="Wang J."/>
        </authorList>
    </citation>
    <scope>NUCLEOTIDE SEQUENCE</scope>
    <source>
        <strain evidence="2">cv. G1812</strain>
    </source>
</reference>
<dbReference type="AlphaFoldDB" id="A0A8R7RDT3"/>
<evidence type="ECO:0000313" key="2">
    <source>
        <dbReference type="Proteomes" id="UP000015106"/>
    </source>
</evidence>
<keyword evidence="2" id="KW-1185">Reference proteome</keyword>
<sequence>PPLQPRLRVAPLPPTLQYISSDKRYKISPCFHSSFHCKCSKFRICCVCVFQSRFNGRFQSRNRCSVLLDDCRRQKSLQKGQNMGFHGRSGLVCGADKGGCGG</sequence>
<evidence type="ECO:0000313" key="1">
    <source>
        <dbReference type="EnsemblPlants" id="TuG1812S0002645000.01.T01.s_cds7798"/>
    </source>
</evidence>
<organism evidence="1 2">
    <name type="scientific">Triticum urartu</name>
    <name type="common">Red wild einkorn</name>
    <name type="synonym">Crithodium urartu</name>
    <dbReference type="NCBI Taxonomy" id="4572"/>
    <lineage>
        <taxon>Eukaryota</taxon>
        <taxon>Viridiplantae</taxon>
        <taxon>Streptophyta</taxon>
        <taxon>Embryophyta</taxon>
        <taxon>Tracheophyta</taxon>
        <taxon>Spermatophyta</taxon>
        <taxon>Magnoliopsida</taxon>
        <taxon>Liliopsida</taxon>
        <taxon>Poales</taxon>
        <taxon>Poaceae</taxon>
        <taxon>BOP clade</taxon>
        <taxon>Pooideae</taxon>
        <taxon>Triticodae</taxon>
        <taxon>Triticeae</taxon>
        <taxon>Triticinae</taxon>
        <taxon>Triticum</taxon>
    </lineage>
</organism>
<proteinExistence type="predicted"/>
<protein>
    <submittedName>
        <fullName evidence="1">Uncharacterized protein</fullName>
    </submittedName>
</protein>
<dbReference type="EnsemblPlants" id="TuG1812S0002645000.01.T01">
    <property type="protein sequence ID" value="TuG1812S0002645000.01.T01.s_cds7798"/>
    <property type="gene ID" value="TuG1812S0002645000.01"/>
</dbReference>
<name>A0A8R7RDT3_TRIUA</name>
<reference evidence="1" key="2">
    <citation type="submission" date="2022-06" db="UniProtKB">
        <authorList>
            <consortium name="EnsemblPlants"/>
        </authorList>
    </citation>
    <scope>IDENTIFICATION</scope>
</reference>
<accession>A0A8R7RDT3</accession>
<dbReference type="Proteomes" id="UP000015106">
    <property type="component" value="Unassembled WGS sequence"/>
</dbReference>